<evidence type="ECO:0000256" key="7">
    <source>
        <dbReference type="ARBA" id="ARBA00023295"/>
    </source>
</evidence>
<comment type="caution">
    <text evidence="11">The sequence shown here is derived from an EMBL/GenBank/DDBJ whole genome shotgun (WGS) entry which is preliminary data.</text>
</comment>
<comment type="catalytic activity">
    <reaction evidence="1">
        <text>Random hydrolysis of (1-&gt;4)-beta-D-mannosidic linkages in mannans, galactomannans and glucomannans.</text>
        <dbReference type="EC" id="3.2.1.78"/>
    </reaction>
</comment>
<keyword evidence="12" id="KW-1185">Reference proteome</keyword>
<dbReference type="Pfam" id="PF26410">
    <property type="entry name" value="GH5_mannosidase"/>
    <property type="match status" value="1"/>
</dbReference>
<dbReference type="CDD" id="cd00063">
    <property type="entry name" value="FN3"/>
    <property type="match status" value="1"/>
</dbReference>
<evidence type="ECO:0000256" key="3">
    <source>
        <dbReference type="ARBA" id="ARBA00012706"/>
    </source>
</evidence>
<dbReference type="GO" id="GO:0016985">
    <property type="term" value="F:mannan endo-1,4-beta-mannosidase activity"/>
    <property type="evidence" value="ECO:0007669"/>
    <property type="project" value="TreeGrafter"/>
</dbReference>
<dbReference type="AlphaFoldDB" id="A0A1B7K835"/>
<keyword evidence="4" id="KW-0964">Secreted</keyword>
<evidence type="ECO:0000259" key="9">
    <source>
        <dbReference type="Pfam" id="PF16990"/>
    </source>
</evidence>
<dbReference type="InterPro" id="IPR003961">
    <property type="entry name" value="FN3_dom"/>
</dbReference>
<dbReference type="PANTHER" id="PTHR31451">
    <property type="match status" value="1"/>
</dbReference>
<dbReference type="SUPFAM" id="SSF49785">
    <property type="entry name" value="Galactose-binding domain-like"/>
    <property type="match status" value="1"/>
</dbReference>
<evidence type="ECO:0000259" key="10">
    <source>
        <dbReference type="Pfam" id="PF26410"/>
    </source>
</evidence>
<dbReference type="Proteomes" id="UP000078386">
    <property type="component" value="Unassembled WGS sequence"/>
</dbReference>
<dbReference type="InterPro" id="IPR013783">
    <property type="entry name" value="Ig-like_fold"/>
</dbReference>
<dbReference type="SUPFAM" id="SSF51445">
    <property type="entry name" value="(Trans)glycosidases"/>
    <property type="match status" value="1"/>
</dbReference>
<feature type="signal peptide" evidence="8">
    <location>
        <begin position="1"/>
        <end position="24"/>
    </location>
</feature>
<dbReference type="PATRIC" id="fig|1354264.4.peg.221"/>
<comment type="subcellular location">
    <subcellularLocation>
        <location evidence="2">Secreted</location>
    </subcellularLocation>
</comment>
<dbReference type="PANTHER" id="PTHR31451:SF39">
    <property type="entry name" value="MANNAN ENDO-1,4-BETA-MANNOSIDASE 1"/>
    <property type="match status" value="1"/>
</dbReference>
<dbReference type="RefSeq" id="WP_064540858.1">
    <property type="nucleotide sequence ID" value="NZ_LXEU01000004.1"/>
</dbReference>
<dbReference type="InterPro" id="IPR008979">
    <property type="entry name" value="Galactose-bd-like_sf"/>
</dbReference>
<evidence type="ECO:0000313" key="12">
    <source>
        <dbReference type="Proteomes" id="UP000078386"/>
    </source>
</evidence>
<dbReference type="Gene3D" id="2.60.40.10">
    <property type="entry name" value="Immunoglobulins"/>
    <property type="match status" value="2"/>
</dbReference>
<feature type="chain" id="PRO_5008595945" description="mannan endo-1,4-beta-mannosidase" evidence="8">
    <location>
        <begin position="25"/>
        <end position="730"/>
    </location>
</feature>
<gene>
    <name evidence="11" type="ORF">M989_00212</name>
</gene>
<dbReference type="EC" id="3.2.1.78" evidence="3"/>
<keyword evidence="7" id="KW-0326">Glycosidase</keyword>
<dbReference type="Gene3D" id="3.20.20.80">
    <property type="entry name" value="Glycosidases"/>
    <property type="match status" value="1"/>
</dbReference>
<reference evidence="11 12" key="1">
    <citation type="submission" date="2016-04" db="EMBL/GenBank/DDBJ databases">
        <title>ATOL: Assembling a taxonomically balanced genome-scale reconstruction of the evolutionary history of the Enterobacteriaceae.</title>
        <authorList>
            <person name="Plunkett G.III."/>
            <person name="Neeno-Eckwall E.C."/>
            <person name="Glasner J.D."/>
            <person name="Perna N.T."/>
        </authorList>
    </citation>
    <scope>NUCLEOTIDE SEQUENCE [LARGE SCALE GENOMIC DNA]</scope>
    <source>
        <strain evidence="11 12">ATCC 51603</strain>
    </source>
</reference>
<keyword evidence="5 8" id="KW-0732">Signal</keyword>
<dbReference type="InterPro" id="IPR036116">
    <property type="entry name" value="FN3_sf"/>
</dbReference>
<accession>A0A1B7K835</accession>
<evidence type="ECO:0000256" key="2">
    <source>
        <dbReference type="ARBA" id="ARBA00004613"/>
    </source>
</evidence>
<keyword evidence="6" id="KW-0378">Hydrolase</keyword>
<dbReference type="InterPro" id="IPR005084">
    <property type="entry name" value="CBM6"/>
</dbReference>
<dbReference type="InterPro" id="IPR017853">
    <property type="entry name" value="GH"/>
</dbReference>
<evidence type="ECO:0000256" key="8">
    <source>
        <dbReference type="SAM" id="SignalP"/>
    </source>
</evidence>
<feature type="domain" description="CBM6" evidence="9">
    <location>
        <begin position="630"/>
        <end position="728"/>
    </location>
</feature>
<dbReference type="InterPro" id="IPR045053">
    <property type="entry name" value="MAN-like"/>
</dbReference>
<sequence>MKRVAKKSLFLVVLAALTSAGALAAEPSHFDNFITRQGAQLMDGNQEFRFAGIHAPELHRIENDARGICKADPRGWGQYFKWPTPEEQENWIKAIVQTGARAQRVYVLSVQQENDEACERETHILAPATPGGMPRLNEKAMVVYDNMIAEADKQGLRLILPFIDHWWWWGGREQLAAFYHEKPEDFYNTRSKTYQAYLDIIRQVITRTNTLTGRTYSEEKAIMAWETGNELEDTNAEFLKQTAAWIKKMAPHQLVVDGTYKKINDFSVNDPNVDIVSNHYYTNAGNNHPEQVKKDLEAIGGKKVYLVGEFGLLDSNALNNIMQSIVHTDVNGAKAAGGFIWGFRGHRHDGGFYWHKEYTGHYSYHLPGFPEGDANQETEIVNLVRKAAAQIAGQEKMAPLPVPDAPKLREATSPFAINWMGAAVGRSYDVERAESKDGPWQVVGHNISDGVQEWNPETMDLFRDDYTSLTLGKTYFYRVIAKNETGQSAPSNVISVTHTQKNKAPVITLEETATAAQHSGLSLNARWQDDNLPSRKVSEKWTSTGKKQAHFCDANKASTRAWFPTPGTYQLTFTADDGLLKSSKTLTVNVTEATAKAPADFCRFDSQLLGLEQSQKTVIKSADNELATGEDGFLGPFANDGDKASWKIAAPWDGNYLLHLDFNAKWGGKKNSVQINGDKPIQIEFPQTDEHGQRMTIPVYLKQGENTISVGKYAGDWGYIFIKSIQVNAE</sequence>
<dbReference type="Pfam" id="PF16990">
    <property type="entry name" value="CBM_35"/>
    <property type="match status" value="1"/>
</dbReference>
<dbReference type="GO" id="GO:0030246">
    <property type="term" value="F:carbohydrate binding"/>
    <property type="evidence" value="ECO:0007669"/>
    <property type="project" value="InterPro"/>
</dbReference>
<evidence type="ECO:0000256" key="4">
    <source>
        <dbReference type="ARBA" id="ARBA00022525"/>
    </source>
</evidence>
<evidence type="ECO:0000256" key="1">
    <source>
        <dbReference type="ARBA" id="ARBA00001678"/>
    </source>
</evidence>
<evidence type="ECO:0000256" key="5">
    <source>
        <dbReference type="ARBA" id="ARBA00022729"/>
    </source>
</evidence>
<evidence type="ECO:0000313" key="11">
    <source>
        <dbReference type="EMBL" id="OAT56252.1"/>
    </source>
</evidence>
<name>A0A1B7K835_9ENTR</name>
<feature type="domain" description="Glycoside hydrolase family 5" evidence="10">
    <location>
        <begin position="119"/>
        <end position="293"/>
    </location>
</feature>
<dbReference type="EMBL" id="LXEU01000004">
    <property type="protein sequence ID" value="OAT56252.1"/>
    <property type="molecule type" value="Genomic_DNA"/>
</dbReference>
<dbReference type="GO" id="GO:0005576">
    <property type="term" value="C:extracellular region"/>
    <property type="evidence" value="ECO:0007669"/>
    <property type="project" value="UniProtKB-SubCell"/>
</dbReference>
<organism evidence="11 12">
    <name type="scientific">Kluyvera georgiana ATCC 51603</name>
    <dbReference type="NCBI Taxonomy" id="1354264"/>
    <lineage>
        <taxon>Bacteria</taxon>
        <taxon>Pseudomonadati</taxon>
        <taxon>Pseudomonadota</taxon>
        <taxon>Gammaproteobacteria</taxon>
        <taxon>Enterobacterales</taxon>
        <taxon>Enterobacteriaceae</taxon>
        <taxon>Kluyvera</taxon>
    </lineage>
</organism>
<evidence type="ECO:0000256" key="6">
    <source>
        <dbReference type="ARBA" id="ARBA00022801"/>
    </source>
</evidence>
<dbReference type="InterPro" id="IPR001547">
    <property type="entry name" value="Glyco_hydro_5"/>
</dbReference>
<dbReference type="Gene3D" id="2.60.120.260">
    <property type="entry name" value="Galactose-binding domain-like"/>
    <property type="match status" value="1"/>
</dbReference>
<proteinExistence type="predicted"/>
<dbReference type="SUPFAM" id="SSF49265">
    <property type="entry name" value="Fibronectin type III"/>
    <property type="match status" value="1"/>
</dbReference>
<protein>
    <recommendedName>
        <fullName evidence="3">mannan endo-1,4-beta-mannosidase</fullName>
        <ecNumber evidence="3">3.2.1.78</ecNumber>
    </recommendedName>
</protein>